<dbReference type="GO" id="GO:0004473">
    <property type="term" value="F:malate dehydrogenase (decarboxylating) (NADP+) activity"/>
    <property type="evidence" value="ECO:0007669"/>
    <property type="project" value="TreeGrafter"/>
</dbReference>
<dbReference type="InterPro" id="IPR012302">
    <property type="entry name" value="Malic_NAD-bd"/>
</dbReference>
<evidence type="ECO:0000259" key="7">
    <source>
        <dbReference type="SMART" id="SM00919"/>
    </source>
</evidence>
<evidence type="ECO:0000256" key="4">
    <source>
        <dbReference type="PIRSR" id="PIRSR000106-2"/>
    </source>
</evidence>
<feature type="binding site" evidence="5">
    <location>
        <position position="177"/>
    </location>
    <ligand>
        <name>a divalent metal cation</name>
        <dbReference type="ChEBI" id="CHEBI:60240"/>
    </ligand>
</feature>
<dbReference type="NCBIfam" id="NF010052">
    <property type="entry name" value="PRK13529.1"/>
    <property type="match status" value="1"/>
</dbReference>
<proteinExistence type="inferred from homology"/>
<feature type="binding site" evidence="4">
    <location>
        <position position="88"/>
    </location>
    <ligand>
        <name>(S)-malate</name>
        <dbReference type="ChEBI" id="CHEBI:15589"/>
    </ligand>
</feature>
<dbReference type="KEGG" id="mng:MNEG_2538"/>
<reference evidence="9 10" key="1">
    <citation type="journal article" date="2013" name="BMC Genomics">
        <title>Reconstruction of the lipid metabolism for the microalga Monoraphidium neglectum from its genome sequence reveals characteristics suitable for biofuel production.</title>
        <authorList>
            <person name="Bogen C."/>
            <person name="Al-Dilaimi A."/>
            <person name="Albersmeier A."/>
            <person name="Wichmann J."/>
            <person name="Grundmann M."/>
            <person name="Rupp O."/>
            <person name="Lauersen K.J."/>
            <person name="Blifernez-Klassen O."/>
            <person name="Kalinowski J."/>
            <person name="Goesmann A."/>
            <person name="Mussgnug J.H."/>
            <person name="Kruse O."/>
        </authorList>
    </citation>
    <scope>NUCLEOTIDE SEQUENCE [LARGE SCALE GENOMIC DNA]</scope>
    <source>
        <strain evidence="9 10">SAG 48.87</strain>
    </source>
</reference>
<dbReference type="OrthoDB" id="5365701at2759"/>
<dbReference type="AlphaFoldDB" id="A0A0D2MYH6"/>
<dbReference type="SMART" id="SM00919">
    <property type="entry name" value="Malic_M"/>
    <property type="match status" value="1"/>
</dbReference>
<feature type="binding site" evidence="4">
    <location>
        <position position="342"/>
    </location>
    <ligand>
        <name>(S)-malate</name>
        <dbReference type="ChEBI" id="CHEBI:15589"/>
    </ligand>
</feature>
<sequence length="495" mass="53331">MTAPPPATAPPSALATATSADSAMAHLRSLAAPLDRYLALRDLMTADARAYYSLLLSHTEEILPFVYTKLLAWRQQDVRVSVMTDGERILGLGDLGANGMGISEGKIALYTVAAGVDPSQCLPICIDVGTNNRALLEDPAYKGLRQRRPPRAEFDAFMAEVMAALAAWQPHMLVQYEDFGNSNAFRLLDAYRHEMCVFNDDIQGTASITLAGLLSAARATGRPLSEHRILFLGAGEAGTGIGELVAHYMHLRHGTTLEEGRGRCFYMDSKGLVCASRKASLQHHKLPFAHDVPFCADLEEAIEKLQPTALIGVSTIGGAFKERIVRLMSQINGRPIIFPLSNPTSQSECTFQQALEWSDGRVLFASGSPFSSLRDRAGVLRSPAQANNVYIFPALGFAAVAVNAQQLTDEMFVVAAEELAGMTTLDDVEAGRLFPQFASIRAVSARVSARVASFAVAEGFGTCPAGVRDGASLDEWAAYFSRSMWGAGVPIQSKL</sequence>
<feature type="binding site" evidence="5">
    <location>
        <position position="178"/>
    </location>
    <ligand>
        <name>a divalent metal cation</name>
        <dbReference type="ChEBI" id="CHEBI:60240"/>
    </ligand>
</feature>
<dbReference type="SMART" id="SM01274">
    <property type="entry name" value="malic"/>
    <property type="match status" value="1"/>
</dbReference>
<dbReference type="RefSeq" id="XP_013904436.1">
    <property type="nucleotide sequence ID" value="XM_014048982.1"/>
</dbReference>
<dbReference type="InterPro" id="IPR012301">
    <property type="entry name" value="Malic_N_dom"/>
</dbReference>
<dbReference type="InterPro" id="IPR046346">
    <property type="entry name" value="Aminoacid_DH-like_N_sf"/>
</dbReference>
<dbReference type="PANTHER" id="PTHR23406:SF68">
    <property type="entry name" value="MALIC ENZYME"/>
    <property type="match status" value="1"/>
</dbReference>
<dbReference type="EMBL" id="KK100509">
    <property type="protein sequence ID" value="KIZ05417.1"/>
    <property type="molecule type" value="Genomic_DNA"/>
</dbReference>
<dbReference type="GO" id="GO:0051287">
    <property type="term" value="F:NAD binding"/>
    <property type="evidence" value="ECO:0007669"/>
    <property type="project" value="InterPro"/>
</dbReference>
<feature type="domain" description="Malic enzyme NAD-binding" evidence="7">
    <location>
        <begin position="202"/>
        <end position="456"/>
    </location>
</feature>
<dbReference type="PROSITE" id="PS00331">
    <property type="entry name" value="MALIC_ENZYMES"/>
    <property type="match status" value="1"/>
</dbReference>
<comment type="cofactor">
    <cofactor evidence="1">
        <name>Mn(2+)</name>
        <dbReference type="ChEBI" id="CHEBI:29035"/>
    </cofactor>
</comment>
<evidence type="ECO:0000259" key="8">
    <source>
        <dbReference type="SMART" id="SM01274"/>
    </source>
</evidence>
<dbReference type="InterPro" id="IPR036291">
    <property type="entry name" value="NAD(P)-bd_dom_sf"/>
</dbReference>
<comment type="similarity">
    <text evidence="2 6">Belongs to the malic enzymes family.</text>
</comment>
<evidence type="ECO:0000256" key="3">
    <source>
        <dbReference type="ARBA" id="ARBA00022723"/>
    </source>
</evidence>
<dbReference type="InterPro" id="IPR037062">
    <property type="entry name" value="Malic_N_dom_sf"/>
</dbReference>
<dbReference type="Pfam" id="PF00390">
    <property type="entry name" value="malic"/>
    <property type="match status" value="1"/>
</dbReference>
<keyword evidence="10" id="KW-1185">Reference proteome</keyword>
<dbReference type="Pfam" id="PF03949">
    <property type="entry name" value="Malic_M"/>
    <property type="match status" value="1"/>
</dbReference>
<dbReference type="Gene3D" id="3.40.50.720">
    <property type="entry name" value="NAD(P)-binding Rossmann-like Domain"/>
    <property type="match status" value="1"/>
</dbReference>
<dbReference type="SUPFAM" id="SSF51735">
    <property type="entry name" value="NAD(P)-binding Rossmann-fold domains"/>
    <property type="match status" value="1"/>
</dbReference>
<dbReference type="GeneID" id="25735416"/>
<keyword evidence="3 5" id="KW-0479">Metal-binding</keyword>
<organism evidence="9 10">
    <name type="scientific">Monoraphidium neglectum</name>
    <dbReference type="NCBI Taxonomy" id="145388"/>
    <lineage>
        <taxon>Eukaryota</taxon>
        <taxon>Viridiplantae</taxon>
        <taxon>Chlorophyta</taxon>
        <taxon>core chlorophytes</taxon>
        <taxon>Chlorophyceae</taxon>
        <taxon>CS clade</taxon>
        <taxon>Sphaeropleales</taxon>
        <taxon>Selenastraceae</taxon>
        <taxon>Monoraphidium</taxon>
    </lineage>
</organism>
<dbReference type="STRING" id="145388.A0A0D2MYH6"/>
<dbReference type="PANTHER" id="PTHR23406">
    <property type="entry name" value="MALIC ENZYME-RELATED"/>
    <property type="match status" value="1"/>
</dbReference>
<dbReference type="SUPFAM" id="SSF53223">
    <property type="entry name" value="Aminoacid dehydrogenase-like, N-terminal domain"/>
    <property type="match status" value="1"/>
</dbReference>
<dbReference type="InterPro" id="IPR001891">
    <property type="entry name" value="Malic_OxRdtase"/>
</dbReference>
<feature type="binding site" evidence="5">
    <location>
        <position position="201"/>
    </location>
    <ligand>
        <name>a divalent metal cation</name>
        <dbReference type="ChEBI" id="CHEBI:60240"/>
    </ligand>
</feature>
<dbReference type="FunFam" id="3.40.50.720:FF:000635">
    <property type="entry name" value="NADP-dependent malic enzyme"/>
    <property type="match status" value="1"/>
</dbReference>
<name>A0A0D2MYH6_9CHLO</name>
<accession>A0A0D2MYH6</accession>
<keyword evidence="6 9" id="KW-0560">Oxidoreductase</keyword>
<evidence type="ECO:0000256" key="6">
    <source>
        <dbReference type="RuleBase" id="RU003426"/>
    </source>
</evidence>
<dbReference type="InterPro" id="IPR015884">
    <property type="entry name" value="Malic_enzyme_CS"/>
</dbReference>
<gene>
    <name evidence="9" type="ORF">MNEG_2538</name>
</gene>
<evidence type="ECO:0000313" key="9">
    <source>
        <dbReference type="EMBL" id="KIZ05417.1"/>
    </source>
</evidence>
<evidence type="ECO:0000256" key="1">
    <source>
        <dbReference type="ARBA" id="ARBA00001936"/>
    </source>
</evidence>
<feature type="binding site" evidence="4">
    <location>
        <position position="387"/>
    </location>
    <ligand>
        <name>(S)-malate</name>
        <dbReference type="ChEBI" id="CHEBI:15589"/>
    </ligand>
</feature>
<dbReference type="Proteomes" id="UP000054498">
    <property type="component" value="Unassembled WGS sequence"/>
</dbReference>
<dbReference type="GO" id="GO:0046872">
    <property type="term" value="F:metal ion binding"/>
    <property type="evidence" value="ECO:0007669"/>
    <property type="project" value="UniProtKB-KW"/>
</dbReference>
<dbReference type="GO" id="GO:0006108">
    <property type="term" value="P:malate metabolic process"/>
    <property type="evidence" value="ECO:0007669"/>
    <property type="project" value="TreeGrafter"/>
</dbReference>
<dbReference type="Gene3D" id="3.40.50.10380">
    <property type="entry name" value="Malic enzyme, N-terminal domain"/>
    <property type="match status" value="2"/>
</dbReference>
<protein>
    <recommendedName>
        <fullName evidence="6">Malic enzyme</fullName>
    </recommendedName>
</protein>
<comment type="cofactor">
    <cofactor evidence="5">
        <name>Mg(2+)</name>
        <dbReference type="ChEBI" id="CHEBI:18420"/>
    </cofactor>
    <cofactor evidence="5">
        <name>Mn(2+)</name>
        <dbReference type="ChEBI" id="CHEBI:29035"/>
    </cofactor>
    <text evidence="5">Divalent metal cations. Prefers magnesium or manganese.</text>
</comment>
<evidence type="ECO:0000256" key="2">
    <source>
        <dbReference type="ARBA" id="ARBA00008785"/>
    </source>
</evidence>
<dbReference type="PIRSF" id="PIRSF000106">
    <property type="entry name" value="ME"/>
    <property type="match status" value="1"/>
</dbReference>
<feature type="domain" description="Malic enzyme N-terminal" evidence="8">
    <location>
        <begin position="44"/>
        <end position="192"/>
    </location>
</feature>
<evidence type="ECO:0000256" key="5">
    <source>
        <dbReference type="PIRSR" id="PIRSR000106-3"/>
    </source>
</evidence>
<evidence type="ECO:0000313" key="10">
    <source>
        <dbReference type="Proteomes" id="UP000054498"/>
    </source>
</evidence>